<comment type="cofactor">
    <cofactor evidence="1">
        <name>Mn(2+)</name>
        <dbReference type="ChEBI" id="CHEBI:29035"/>
    </cofactor>
</comment>
<dbReference type="PROSITE" id="PS51999">
    <property type="entry name" value="ZF_GRF"/>
    <property type="match status" value="1"/>
</dbReference>
<keyword evidence="5" id="KW-0378">Hydrolase</keyword>
<dbReference type="Proteomes" id="UP000054107">
    <property type="component" value="Unassembled WGS sequence"/>
</dbReference>
<dbReference type="PROSITE" id="PS00728">
    <property type="entry name" value="AP_NUCLEASE_F1_3"/>
    <property type="match status" value="1"/>
</dbReference>
<dbReference type="GO" id="GO:0003906">
    <property type="term" value="F:DNA-(apurinic or apyrimidinic site) endonuclease activity"/>
    <property type="evidence" value="ECO:0007669"/>
    <property type="project" value="TreeGrafter"/>
</dbReference>
<evidence type="ECO:0000256" key="3">
    <source>
        <dbReference type="ARBA" id="ARBA00022723"/>
    </source>
</evidence>
<keyword evidence="17" id="KW-1185">Reference proteome</keyword>
<dbReference type="Pfam" id="PF06839">
    <property type="entry name" value="Zn_ribbon_GRF"/>
    <property type="match status" value="1"/>
</dbReference>
<feature type="region of interest" description="Disordered" evidence="14">
    <location>
        <begin position="389"/>
        <end position="413"/>
    </location>
</feature>
<evidence type="ECO:0000313" key="17">
    <source>
        <dbReference type="Proteomes" id="UP000054107"/>
    </source>
</evidence>
<evidence type="ECO:0000256" key="2">
    <source>
        <dbReference type="ARBA" id="ARBA00007092"/>
    </source>
</evidence>
<name>A0A0B7MT32_9FUNG</name>
<protein>
    <recommendedName>
        <fullName evidence="13">DNA-(apurinic or apyrimidinic site) endonuclease</fullName>
        <ecNumber evidence="13">3.1.-.-</ecNumber>
    </recommendedName>
</protein>
<feature type="region of interest" description="Disordered" evidence="14">
    <location>
        <begin position="323"/>
        <end position="376"/>
    </location>
</feature>
<evidence type="ECO:0000256" key="8">
    <source>
        <dbReference type="ARBA" id="ARBA00023242"/>
    </source>
</evidence>
<keyword evidence="13" id="KW-0227">DNA damage</keyword>
<dbReference type="GO" id="GO:0005634">
    <property type="term" value="C:nucleus"/>
    <property type="evidence" value="ECO:0007669"/>
    <property type="project" value="TreeGrafter"/>
</dbReference>
<reference evidence="16 17" key="1">
    <citation type="submission" date="2014-09" db="EMBL/GenBank/DDBJ databases">
        <authorList>
            <person name="Ellenberger Sabrina"/>
        </authorList>
    </citation>
    <scope>NUCLEOTIDE SEQUENCE [LARGE SCALE GENOMIC DNA]</scope>
    <source>
        <strain evidence="16 17">CBS 412.66</strain>
    </source>
</reference>
<evidence type="ECO:0000256" key="7">
    <source>
        <dbReference type="ARBA" id="ARBA00022842"/>
    </source>
</evidence>
<dbReference type="InterPro" id="IPR004808">
    <property type="entry name" value="AP_endonuc_1"/>
</dbReference>
<feature type="site" description="Interaction with DNA substrate" evidence="11">
    <location>
        <position position="278"/>
    </location>
</feature>
<dbReference type="GO" id="GO:0003677">
    <property type="term" value="F:DNA binding"/>
    <property type="evidence" value="ECO:0007669"/>
    <property type="project" value="InterPro"/>
</dbReference>
<dbReference type="PANTHER" id="PTHR22748:SF4">
    <property type="entry name" value="DNA-(APURINIC OR APYRIMIDINIC SITE) ENDONUCLEASE 2"/>
    <property type="match status" value="1"/>
</dbReference>
<dbReference type="GO" id="GO:0006284">
    <property type="term" value="P:base-excision repair"/>
    <property type="evidence" value="ECO:0007669"/>
    <property type="project" value="TreeGrafter"/>
</dbReference>
<dbReference type="PROSITE" id="PS51435">
    <property type="entry name" value="AP_NUCLEASE_F1_4"/>
    <property type="match status" value="1"/>
</dbReference>
<dbReference type="GO" id="GO:0008081">
    <property type="term" value="F:phosphoric diester hydrolase activity"/>
    <property type="evidence" value="ECO:0007669"/>
    <property type="project" value="TreeGrafter"/>
</dbReference>
<feature type="binding site" evidence="10">
    <location>
        <position position="7"/>
    </location>
    <ligand>
        <name>Mg(2+)</name>
        <dbReference type="ChEBI" id="CHEBI:18420"/>
        <label>1</label>
    </ligand>
</feature>
<evidence type="ECO:0000256" key="11">
    <source>
        <dbReference type="PIRSR" id="PIRSR604808-3"/>
    </source>
</evidence>
<evidence type="ECO:0000256" key="10">
    <source>
        <dbReference type="PIRSR" id="PIRSR604808-2"/>
    </source>
</evidence>
<evidence type="ECO:0000256" key="1">
    <source>
        <dbReference type="ARBA" id="ARBA00001936"/>
    </source>
</evidence>
<keyword evidence="8" id="KW-0539">Nucleus</keyword>
<feature type="active site" description="Proton donor/acceptor" evidence="9">
    <location>
        <position position="174"/>
    </location>
</feature>
<feature type="site" description="Important for catalytic activity" evidence="11">
    <location>
        <position position="252"/>
    </location>
</feature>
<dbReference type="InterPro" id="IPR005135">
    <property type="entry name" value="Endo/exonuclease/phosphatase"/>
</dbReference>
<keyword evidence="3 10" id="KW-0479">Metal-binding</keyword>
<evidence type="ECO:0000256" key="6">
    <source>
        <dbReference type="ARBA" id="ARBA00022833"/>
    </source>
</evidence>
<feature type="site" description="Transition state stabilizer" evidence="11">
    <location>
        <position position="176"/>
    </location>
</feature>
<dbReference type="AlphaFoldDB" id="A0A0B7MT32"/>
<feature type="binding site" evidence="10">
    <location>
        <position position="174"/>
    </location>
    <ligand>
        <name>Mg(2+)</name>
        <dbReference type="ChEBI" id="CHEBI:18420"/>
        <label>1</label>
    </ligand>
</feature>
<dbReference type="CDD" id="cd09088">
    <property type="entry name" value="Ape2-like_AP-endo"/>
    <property type="match status" value="1"/>
</dbReference>
<feature type="binding site" evidence="10">
    <location>
        <position position="42"/>
    </location>
    <ligand>
        <name>Mg(2+)</name>
        <dbReference type="ChEBI" id="CHEBI:18420"/>
        <label>1</label>
    </ligand>
</feature>
<feature type="compositionally biased region" description="Low complexity" evidence="14">
    <location>
        <begin position="323"/>
        <end position="357"/>
    </location>
</feature>
<comment type="similarity">
    <text evidence="2 13">Belongs to the DNA repair enzymes AP/ExoA family.</text>
</comment>
<dbReference type="EC" id="3.1.-.-" evidence="13"/>
<evidence type="ECO:0000256" key="5">
    <source>
        <dbReference type="ARBA" id="ARBA00022801"/>
    </source>
</evidence>
<keyword evidence="4 12" id="KW-0863">Zinc-finger</keyword>
<comment type="cofactor">
    <cofactor evidence="10 13">
        <name>Mg(2+)</name>
        <dbReference type="ChEBI" id="CHEBI:18420"/>
    </cofactor>
    <cofactor evidence="10 13">
        <name>Mn(2+)</name>
        <dbReference type="ChEBI" id="CHEBI:29035"/>
    </cofactor>
    <text evidence="10 13">Probably binds two magnesium or manganese ions per subunit.</text>
</comment>
<evidence type="ECO:0000256" key="13">
    <source>
        <dbReference type="RuleBase" id="RU362131"/>
    </source>
</evidence>
<feature type="binding site" evidence="10">
    <location>
        <position position="278"/>
    </location>
    <ligand>
        <name>Mg(2+)</name>
        <dbReference type="ChEBI" id="CHEBI:18420"/>
        <label>1</label>
    </ligand>
</feature>
<feature type="compositionally biased region" description="Low complexity" evidence="14">
    <location>
        <begin position="364"/>
        <end position="376"/>
    </location>
</feature>
<dbReference type="PANTHER" id="PTHR22748">
    <property type="entry name" value="AP ENDONUCLEASE"/>
    <property type="match status" value="1"/>
</dbReference>
<evidence type="ECO:0000256" key="14">
    <source>
        <dbReference type="SAM" id="MobiDB-lite"/>
    </source>
</evidence>
<dbReference type="SUPFAM" id="SSF56219">
    <property type="entry name" value="DNase I-like"/>
    <property type="match status" value="1"/>
</dbReference>
<evidence type="ECO:0000259" key="15">
    <source>
        <dbReference type="PROSITE" id="PS51999"/>
    </source>
</evidence>
<dbReference type="GO" id="GO:0008311">
    <property type="term" value="F:double-stranded DNA 3'-5' DNA exonuclease activity"/>
    <property type="evidence" value="ECO:0007669"/>
    <property type="project" value="TreeGrafter"/>
</dbReference>
<feature type="domain" description="GRF-type" evidence="15">
    <location>
        <begin position="447"/>
        <end position="498"/>
    </location>
</feature>
<dbReference type="Gene3D" id="3.60.10.10">
    <property type="entry name" value="Endonuclease/exonuclease/phosphatase"/>
    <property type="match status" value="1"/>
</dbReference>
<dbReference type="STRING" id="35722.A0A0B7MT32"/>
<keyword evidence="10" id="KW-0464">Manganese</keyword>
<feature type="active site" description="Proton acceptor" evidence="9">
    <location>
        <position position="278"/>
    </location>
</feature>
<evidence type="ECO:0000256" key="12">
    <source>
        <dbReference type="PROSITE-ProRule" id="PRU01343"/>
    </source>
</evidence>
<feature type="active site" evidence="9">
    <location>
        <position position="135"/>
    </location>
</feature>
<keyword evidence="6" id="KW-0862">Zinc</keyword>
<dbReference type="GO" id="GO:0008270">
    <property type="term" value="F:zinc ion binding"/>
    <property type="evidence" value="ECO:0007669"/>
    <property type="project" value="UniProtKB-KW"/>
</dbReference>
<proteinExistence type="inferred from homology"/>
<keyword evidence="13" id="KW-0234">DNA repair</keyword>
<dbReference type="EMBL" id="LN719426">
    <property type="protein sequence ID" value="CEP08267.1"/>
    <property type="molecule type" value="Genomic_DNA"/>
</dbReference>
<dbReference type="NCBIfam" id="TIGR00633">
    <property type="entry name" value="xth"/>
    <property type="match status" value="1"/>
</dbReference>
<dbReference type="InterPro" id="IPR036691">
    <property type="entry name" value="Endo/exonu/phosph_ase_sf"/>
</dbReference>
<evidence type="ECO:0000256" key="9">
    <source>
        <dbReference type="PIRSR" id="PIRSR604808-1"/>
    </source>
</evidence>
<feature type="binding site" evidence="10">
    <location>
        <position position="176"/>
    </location>
    <ligand>
        <name>Mg(2+)</name>
        <dbReference type="ChEBI" id="CHEBI:18420"/>
        <label>1</label>
    </ligand>
</feature>
<evidence type="ECO:0000256" key="4">
    <source>
        <dbReference type="ARBA" id="ARBA00022771"/>
    </source>
</evidence>
<keyword evidence="7 10" id="KW-0460">Magnesium</keyword>
<gene>
    <name evidence="16" type="primary">PARPA_01578.1 scaffold 1359</name>
</gene>
<feature type="binding site" evidence="10">
    <location>
        <position position="277"/>
    </location>
    <ligand>
        <name>Mg(2+)</name>
        <dbReference type="ChEBI" id="CHEBI:18420"/>
        <label>1</label>
    </ligand>
</feature>
<accession>A0A0B7MT32</accession>
<dbReference type="OrthoDB" id="391817at2759"/>
<dbReference type="Pfam" id="PF03372">
    <property type="entry name" value="Exo_endo_phos"/>
    <property type="match status" value="1"/>
</dbReference>
<evidence type="ECO:0000313" key="16">
    <source>
        <dbReference type="EMBL" id="CEP08267.1"/>
    </source>
</evidence>
<dbReference type="InterPro" id="IPR020848">
    <property type="entry name" value="AP_endonuclease_F1_CS"/>
</dbReference>
<organism evidence="16 17">
    <name type="scientific">Parasitella parasitica</name>
    <dbReference type="NCBI Taxonomy" id="35722"/>
    <lineage>
        <taxon>Eukaryota</taxon>
        <taxon>Fungi</taxon>
        <taxon>Fungi incertae sedis</taxon>
        <taxon>Mucoromycota</taxon>
        <taxon>Mucoromycotina</taxon>
        <taxon>Mucoromycetes</taxon>
        <taxon>Mucorales</taxon>
        <taxon>Mucorineae</taxon>
        <taxon>Mucoraceae</taxon>
        <taxon>Parasitella</taxon>
    </lineage>
</organism>
<dbReference type="InterPro" id="IPR010666">
    <property type="entry name" value="Znf_GRF"/>
</dbReference>
<sequence>MRVLTWNVNGLSTTLQYHPWSDTKSYKVLLDALDSDIICFQEVKCQRSKLTREMALVPGYHAYFSFSKVKLGYSGVAVYVKDTVMQPRQTYEGITGILDADSDFVYNLSTPAKLLDDEGRCIILDFGFFILLNIYFPNDANETRFDFKMDYHHCVQKRIESFLNHGKQVLLVGDINAVHEEIDHCDAKQSMKDHDISDFKDLPHRRWLDNMIDPKGPLIDMARLYHPNRSKMYTCWNTRLNARPGNFGTRIDYILASKGLKPWFKYADIQPDILGSDHCPVYADFLPINQDTQDQHVSSYPSPLLASNFTEFKQNKLSNYFGKSSSLPHSTPPSSSQPSAPSSTHSTSSLKRSASTSFNTTQNKKAASSKRPAPKTAFANYFTKKTDNATDTDKISNTTSTKQQLPQHEDQHQQDVDLDALIKEAQEKQVKAKVWTSIFKAPKIPTCTFHKQPCVERIVTKKGPNAGRAFYICSKPTGPKDGPKDEYSCDFFQWKQQTNTRGRQ</sequence>